<evidence type="ECO:0000313" key="2">
    <source>
        <dbReference type="EMBL" id="MBB5637844.1"/>
    </source>
</evidence>
<evidence type="ECO:0000313" key="3">
    <source>
        <dbReference type="Proteomes" id="UP000537204"/>
    </source>
</evidence>
<dbReference type="RefSeq" id="WP_183883704.1">
    <property type="nucleotide sequence ID" value="NZ_JACHCE010000006.1"/>
</dbReference>
<evidence type="ECO:0000259" key="1">
    <source>
        <dbReference type="Pfam" id="PF22292"/>
    </source>
</evidence>
<dbReference type="Proteomes" id="UP000537204">
    <property type="component" value="Unassembled WGS sequence"/>
</dbReference>
<name>A0A7W8ZPK3_9SPHI</name>
<accession>A0A7W8ZPK3</accession>
<gene>
    <name evidence="2" type="ORF">HDE68_003769</name>
</gene>
<sequence>MSIEELDAYFTGLALPAQIELERGVMVMDLPLFVESHLNYIKLKGDLRSAEVFIHRLHLLKDQLEAQNN</sequence>
<proteinExistence type="predicted"/>
<reference evidence="2 3" key="1">
    <citation type="submission" date="2020-08" db="EMBL/GenBank/DDBJ databases">
        <title>Genomic Encyclopedia of Type Strains, Phase IV (KMG-V): Genome sequencing to study the core and pangenomes of soil and plant-associated prokaryotes.</title>
        <authorList>
            <person name="Whitman W."/>
        </authorList>
    </citation>
    <scope>NUCLEOTIDE SEQUENCE [LARGE SCALE GENOMIC DNA]</scope>
    <source>
        <strain evidence="2 3">S3M1</strain>
    </source>
</reference>
<dbReference type="Pfam" id="PF22292">
    <property type="entry name" value="DUF6965"/>
    <property type="match status" value="1"/>
</dbReference>
<protein>
    <recommendedName>
        <fullName evidence="1">DUF6965 domain-containing protein</fullName>
    </recommendedName>
</protein>
<dbReference type="AlphaFoldDB" id="A0A7W8ZPK3"/>
<dbReference type="InterPro" id="IPR054238">
    <property type="entry name" value="DUF6965"/>
</dbReference>
<dbReference type="EMBL" id="JACHCE010000006">
    <property type="protein sequence ID" value="MBB5637844.1"/>
    <property type="molecule type" value="Genomic_DNA"/>
</dbReference>
<feature type="domain" description="DUF6965" evidence="1">
    <location>
        <begin position="1"/>
        <end position="65"/>
    </location>
</feature>
<organism evidence="2 3">
    <name type="scientific">Pedobacter cryoconitis</name>
    <dbReference type="NCBI Taxonomy" id="188932"/>
    <lineage>
        <taxon>Bacteria</taxon>
        <taxon>Pseudomonadati</taxon>
        <taxon>Bacteroidota</taxon>
        <taxon>Sphingobacteriia</taxon>
        <taxon>Sphingobacteriales</taxon>
        <taxon>Sphingobacteriaceae</taxon>
        <taxon>Pedobacter</taxon>
    </lineage>
</organism>
<comment type="caution">
    <text evidence="2">The sequence shown here is derived from an EMBL/GenBank/DDBJ whole genome shotgun (WGS) entry which is preliminary data.</text>
</comment>